<feature type="compositionally biased region" description="Polar residues" evidence="8">
    <location>
        <begin position="208"/>
        <end position="219"/>
    </location>
</feature>
<dbReference type="Proteomes" id="UP001213000">
    <property type="component" value="Unassembled WGS sequence"/>
</dbReference>
<keyword evidence="2" id="KW-0813">Transport</keyword>
<feature type="transmembrane region" description="Helical" evidence="9">
    <location>
        <begin position="609"/>
        <end position="630"/>
    </location>
</feature>
<gene>
    <name evidence="10" type="ORF">NP233_g5846</name>
</gene>
<dbReference type="AlphaFoldDB" id="A0AAD5YU79"/>
<dbReference type="Pfam" id="PF25539">
    <property type="entry name" value="Bestrophin_2"/>
    <property type="match status" value="4"/>
</dbReference>
<evidence type="ECO:0000256" key="4">
    <source>
        <dbReference type="ARBA" id="ARBA00022692"/>
    </source>
</evidence>
<keyword evidence="11" id="KW-1185">Reference proteome</keyword>
<feature type="transmembrane region" description="Helical" evidence="9">
    <location>
        <begin position="388"/>
        <end position="406"/>
    </location>
</feature>
<keyword evidence="5 9" id="KW-1133">Transmembrane helix</keyword>
<evidence type="ECO:0000256" key="7">
    <source>
        <dbReference type="ARBA" id="ARBA00023136"/>
    </source>
</evidence>
<name>A0AAD5YU79_9AGAR</name>
<dbReference type="PANTHER" id="PTHR33281">
    <property type="entry name" value="UPF0187 PROTEIN YNEE"/>
    <property type="match status" value="1"/>
</dbReference>
<feature type="transmembrane region" description="Helical" evidence="9">
    <location>
        <begin position="83"/>
        <end position="103"/>
    </location>
</feature>
<dbReference type="InterPro" id="IPR044669">
    <property type="entry name" value="YneE/VCCN1/2-like"/>
</dbReference>
<accession>A0AAD5YU79</accession>
<comment type="caution">
    <text evidence="10">The sequence shown here is derived from an EMBL/GenBank/DDBJ whole genome shotgun (WGS) entry which is preliminary data.</text>
</comment>
<evidence type="ECO:0000256" key="5">
    <source>
        <dbReference type="ARBA" id="ARBA00022989"/>
    </source>
</evidence>
<keyword evidence="3" id="KW-1003">Cell membrane</keyword>
<feature type="compositionally biased region" description="Polar residues" evidence="8">
    <location>
        <begin position="1"/>
        <end position="12"/>
    </location>
</feature>
<feature type="region of interest" description="Disordered" evidence="8">
    <location>
        <begin position="1"/>
        <end position="31"/>
    </location>
</feature>
<organism evidence="10 11">
    <name type="scientific">Leucocoprinus birnbaumii</name>
    <dbReference type="NCBI Taxonomy" id="56174"/>
    <lineage>
        <taxon>Eukaryota</taxon>
        <taxon>Fungi</taxon>
        <taxon>Dikarya</taxon>
        <taxon>Basidiomycota</taxon>
        <taxon>Agaricomycotina</taxon>
        <taxon>Agaricomycetes</taxon>
        <taxon>Agaricomycetidae</taxon>
        <taxon>Agaricales</taxon>
        <taxon>Agaricineae</taxon>
        <taxon>Agaricaceae</taxon>
        <taxon>Leucocoprinus</taxon>
    </lineage>
</organism>
<sequence length="1050" mass="116536">MPNGNSRSTSSDMARPARKVKSQGSAGGGGIPDPFTPTRILDAILATALFRCWYIILFFSGWATAVTLLNNRGIANVNVDSTLLSIIGIVLGFAISFRTSSAFERYDEGRKLWSQIILATRTFSRLVWFHVPDPQPKEGQTDEQIAELKAKVLVEKKSILNLLGAFAVAVKHYLRGESGIYYEDLYHFVKFLPAYSLPAGKPERPRPHSQQPTVSTSDSPYPATLTRRSGEKARDNPIRQASLYKKRLTLPVEDEVGLLPGRNPPSHNIMDLFPFSILVPILARHYQSVPGRKAARLRAKLQTMLVSHNLPLELSFYLVGAVSSVHHPRPRAYLGLCKQTSYIAKAQQRNLADAATLSNLTSALNMLVDSLTGLERILTTPIPFSYDAHLWLVTVIYCLLLPIMVYPQLGWMTIPGTAIVTFLFFGFLVLGEEIEDPFGYGRSDLDLDHFTDVIKEELRAMTSTPPPDISDWAFVDENDSLLADHGGYQRIPPSEWVEKGVDGIYEALGSDPTQPKPGRDTPSTFLGQLQVTLTGRSFIGIIMSVPRRGTKGSMSSSQTLGPFAPSDTPRKISSTILFRCFPVIMIFSGWAAIISGLNHVGYEIHVQNSLITLMGTVLGFVISYTTSSSFDKYNQGRKNWSRIIFAIRNFARITWFHIPDQKPGEPPASDEIKAKSLVEKKTIINLLGAFAVATKHYLRGEDDCICYEDMYYHVRFLPTYADIAEIPKHPHTHPVANDADLSFAASIRRRAGYKKIPLTKGVLEKDLRPATNPPGFRFLNLVPFCFLNPILTHWPGHSRKERCVGAHVVDGPRNIPLELSLYLSSYIETVQQRGVCDAGTLGRLAGALDTLLDCYASLECILSSPVHFSFAAHLWSVTTIFCFLLPIMIWPQFGWVTIPATAIFTFLFFGFLVAGKELEDPFGYDKNDLNLDYITNTIIRSELKSMTATSLPFPGVATWAFAEENDHLLSDHGVQHISPSDLAKQGTRRIFETLGGHTHPLVVSGVETQSPTLVEAKPGSRISPMPTAKGLKEEMVKNQPKRADSGHFSD</sequence>
<evidence type="ECO:0000256" key="9">
    <source>
        <dbReference type="SAM" id="Phobius"/>
    </source>
</evidence>
<feature type="transmembrane region" description="Helical" evidence="9">
    <location>
        <begin position="43"/>
        <end position="63"/>
    </location>
</feature>
<feature type="region of interest" description="Disordered" evidence="8">
    <location>
        <begin position="549"/>
        <end position="568"/>
    </location>
</feature>
<keyword evidence="6" id="KW-0406">Ion transport</keyword>
<feature type="transmembrane region" description="Helical" evidence="9">
    <location>
        <begin position="895"/>
        <end position="914"/>
    </location>
</feature>
<feature type="transmembrane region" description="Helical" evidence="9">
    <location>
        <begin position="576"/>
        <end position="597"/>
    </location>
</feature>
<feature type="transmembrane region" description="Helical" evidence="9">
    <location>
        <begin position="412"/>
        <end position="430"/>
    </location>
</feature>
<proteinExistence type="predicted"/>
<evidence type="ECO:0000256" key="1">
    <source>
        <dbReference type="ARBA" id="ARBA00004651"/>
    </source>
</evidence>
<comment type="subcellular location">
    <subcellularLocation>
        <location evidence="1">Cell membrane</location>
        <topology evidence="1">Multi-pass membrane protein</topology>
    </subcellularLocation>
</comment>
<evidence type="ECO:0000256" key="2">
    <source>
        <dbReference type="ARBA" id="ARBA00022448"/>
    </source>
</evidence>
<feature type="region of interest" description="Disordered" evidence="8">
    <location>
        <begin position="200"/>
        <end position="238"/>
    </location>
</feature>
<keyword evidence="4 9" id="KW-0812">Transmembrane</keyword>
<evidence type="ECO:0000313" key="11">
    <source>
        <dbReference type="Proteomes" id="UP001213000"/>
    </source>
</evidence>
<dbReference type="GO" id="GO:0005254">
    <property type="term" value="F:chloride channel activity"/>
    <property type="evidence" value="ECO:0007669"/>
    <property type="project" value="InterPro"/>
</dbReference>
<evidence type="ECO:0000256" key="6">
    <source>
        <dbReference type="ARBA" id="ARBA00023065"/>
    </source>
</evidence>
<reference evidence="10" key="1">
    <citation type="submission" date="2022-07" db="EMBL/GenBank/DDBJ databases">
        <title>Genome Sequence of Leucocoprinus birnbaumii.</title>
        <authorList>
            <person name="Buettner E."/>
        </authorList>
    </citation>
    <scope>NUCLEOTIDE SEQUENCE</scope>
    <source>
        <strain evidence="10">VT141</strain>
    </source>
</reference>
<feature type="region of interest" description="Disordered" evidence="8">
    <location>
        <begin position="1017"/>
        <end position="1050"/>
    </location>
</feature>
<feature type="transmembrane region" description="Helical" evidence="9">
    <location>
        <begin position="870"/>
        <end position="889"/>
    </location>
</feature>
<feature type="compositionally biased region" description="Basic and acidic residues" evidence="8">
    <location>
        <begin position="1030"/>
        <end position="1050"/>
    </location>
</feature>
<evidence type="ECO:0000256" key="3">
    <source>
        <dbReference type="ARBA" id="ARBA00022475"/>
    </source>
</evidence>
<dbReference type="EMBL" id="JANIEX010000358">
    <property type="protein sequence ID" value="KAJ3568237.1"/>
    <property type="molecule type" value="Genomic_DNA"/>
</dbReference>
<feature type="compositionally biased region" description="Basic and acidic residues" evidence="8">
    <location>
        <begin position="228"/>
        <end position="237"/>
    </location>
</feature>
<evidence type="ECO:0000313" key="10">
    <source>
        <dbReference type="EMBL" id="KAJ3568237.1"/>
    </source>
</evidence>
<evidence type="ECO:0000256" key="8">
    <source>
        <dbReference type="SAM" id="MobiDB-lite"/>
    </source>
</evidence>
<protein>
    <submittedName>
        <fullName evidence="10">Uncharacterized protein</fullName>
    </submittedName>
</protein>
<dbReference type="GO" id="GO:0005886">
    <property type="term" value="C:plasma membrane"/>
    <property type="evidence" value="ECO:0007669"/>
    <property type="project" value="UniProtKB-SubCell"/>
</dbReference>
<dbReference type="PANTHER" id="PTHR33281:SF19">
    <property type="entry name" value="VOLTAGE-DEPENDENT ANION CHANNEL-FORMING PROTEIN YNEE"/>
    <property type="match status" value="1"/>
</dbReference>
<keyword evidence="7 9" id="KW-0472">Membrane</keyword>